<reference evidence="3" key="2">
    <citation type="submission" date="2023-05" db="EMBL/GenBank/DDBJ databases">
        <authorList>
            <consortium name="Lawrence Berkeley National Laboratory"/>
            <person name="Steindorff A."/>
            <person name="Hensen N."/>
            <person name="Bonometti L."/>
            <person name="Westerberg I."/>
            <person name="Brannstrom I.O."/>
            <person name="Guillou S."/>
            <person name="Cros-Aarteil S."/>
            <person name="Calhoun S."/>
            <person name="Haridas S."/>
            <person name="Kuo A."/>
            <person name="Mondo S."/>
            <person name="Pangilinan J."/>
            <person name="Riley R."/>
            <person name="Labutti K."/>
            <person name="Andreopoulos B."/>
            <person name="Lipzen A."/>
            <person name="Chen C."/>
            <person name="Yanf M."/>
            <person name="Daum C."/>
            <person name="Ng V."/>
            <person name="Clum A."/>
            <person name="Ohm R."/>
            <person name="Martin F."/>
            <person name="Silar P."/>
            <person name="Natvig D."/>
            <person name="Lalanne C."/>
            <person name="Gautier V."/>
            <person name="Ament-Velasquez S.L."/>
            <person name="Kruys A."/>
            <person name="Hutchinson M.I."/>
            <person name="Powell A.J."/>
            <person name="Barry K."/>
            <person name="Miller A.N."/>
            <person name="Grigoriev I.V."/>
            <person name="Debuchy R."/>
            <person name="Gladieux P."/>
            <person name="Thoren M.H."/>
            <person name="Johannesson H."/>
        </authorList>
    </citation>
    <scope>NUCLEOTIDE SEQUENCE</scope>
    <source>
        <strain evidence="3">CBS 532.94</strain>
    </source>
</reference>
<dbReference type="GO" id="GO:0005634">
    <property type="term" value="C:nucleus"/>
    <property type="evidence" value="ECO:0007669"/>
    <property type="project" value="TreeGrafter"/>
</dbReference>
<dbReference type="SUPFAM" id="SSF48371">
    <property type="entry name" value="ARM repeat"/>
    <property type="match status" value="1"/>
</dbReference>
<dbReference type="Gene3D" id="3.90.70.10">
    <property type="entry name" value="Cysteine proteinases"/>
    <property type="match status" value="1"/>
</dbReference>
<feature type="compositionally biased region" description="Polar residues" evidence="1">
    <location>
        <begin position="127"/>
        <end position="140"/>
    </location>
</feature>
<dbReference type="InterPro" id="IPR038765">
    <property type="entry name" value="Papain-like_cys_pep_sf"/>
</dbReference>
<comment type="caution">
    <text evidence="3">The sequence shown here is derived from an EMBL/GenBank/DDBJ whole genome shotgun (WGS) entry which is preliminary data.</text>
</comment>
<evidence type="ECO:0000259" key="2">
    <source>
        <dbReference type="PROSITE" id="PS50235"/>
    </source>
</evidence>
<dbReference type="GO" id="GO:0016579">
    <property type="term" value="P:protein deubiquitination"/>
    <property type="evidence" value="ECO:0007669"/>
    <property type="project" value="InterPro"/>
</dbReference>
<feature type="region of interest" description="Disordered" evidence="1">
    <location>
        <begin position="1"/>
        <end position="140"/>
    </location>
</feature>
<dbReference type="FunFam" id="3.90.70.10:FF:000136">
    <property type="entry name" value="Ubiquitin C-terminal hydrolase, putative"/>
    <property type="match status" value="1"/>
</dbReference>
<accession>A0AAN7C8Q9</accession>
<feature type="compositionally biased region" description="Polar residues" evidence="1">
    <location>
        <begin position="105"/>
        <end position="117"/>
    </location>
</feature>
<dbReference type="GO" id="GO:0005829">
    <property type="term" value="C:cytosol"/>
    <property type="evidence" value="ECO:0007669"/>
    <property type="project" value="TreeGrafter"/>
</dbReference>
<evidence type="ECO:0000256" key="1">
    <source>
        <dbReference type="SAM" id="MobiDB-lite"/>
    </source>
</evidence>
<feature type="region of interest" description="Disordered" evidence="1">
    <location>
        <begin position="154"/>
        <end position="181"/>
    </location>
</feature>
<dbReference type="Pfam" id="PF12030">
    <property type="entry name" value="DUF3517"/>
    <property type="match status" value="1"/>
</dbReference>
<dbReference type="CDD" id="cd02659">
    <property type="entry name" value="peptidase_C19C"/>
    <property type="match status" value="1"/>
</dbReference>
<keyword evidence="4" id="KW-1185">Reference proteome</keyword>
<dbReference type="InterPro" id="IPR018200">
    <property type="entry name" value="USP_CS"/>
</dbReference>
<feature type="compositionally biased region" description="Low complexity" evidence="1">
    <location>
        <begin position="169"/>
        <end position="180"/>
    </location>
</feature>
<reference evidence="3" key="1">
    <citation type="journal article" date="2023" name="Mol. Phylogenet. Evol.">
        <title>Genome-scale phylogeny and comparative genomics of the fungal order Sordariales.</title>
        <authorList>
            <person name="Hensen N."/>
            <person name="Bonometti L."/>
            <person name="Westerberg I."/>
            <person name="Brannstrom I.O."/>
            <person name="Guillou S."/>
            <person name="Cros-Aarteil S."/>
            <person name="Calhoun S."/>
            <person name="Haridas S."/>
            <person name="Kuo A."/>
            <person name="Mondo S."/>
            <person name="Pangilinan J."/>
            <person name="Riley R."/>
            <person name="LaButti K."/>
            <person name="Andreopoulos B."/>
            <person name="Lipzen A."/>
            <person name="Chen C."/>
            <person name="Yan M."/>
            <person name="Daum C."/>
            <person name="Ng V."/>
            <person name="Clum A."/>
            <person name="Steindorff A."/>
            <person name="Ohm R.A."/>
            <person name="Martin F."/>
            <person name="Silar P."/>
            <person name="Natvig D.O."/>
            <person name="Lalanne C."/>
            <person name="Gautier V."/>
            <person name="Ament-Velasquez S.L."/>
            <person name="Kruys A."/>
            <person name="Hutchinson M.I."/>
            <person name="Powell A.J."/>
            <person name="Barry K."/>
            <person name="Miller A.N."/>
            <person name="Grigoriev I.V."/>
            <person name="Debuchy R."/>
            <person name="Gladieux P."/>
            <person name="Hiltunen Thoren M."/>
            <person name="Johannesson H."/>
        </authorList>
    </citation>
    <scope>NUCLEOTIDE SEQUENCE</scope>
    <source>
        <strain evidence="3">CBS 532.94</strain>
    </source>
</reference>
<gene>
    <name evidence="3" type="ORF">C8A03DRAFT_16355</name>
</gene>
<sequence>MAQIQTQAPITADPSRERAVSSEPCSTRPNPFNDGERSPRKRRRTSLASESRSRSIETVRSSPRLPATGTPGPDPRSDSAMKIDADYAVPTTPEQRPVDAEPTSEPRSSRVTINVRTPSRPLEPILSSPTSPCPNGSAPTATSLANAIKTSVEEPEAVMPPNDAMADTPASSRSASGSPPVEVISLNGDDDGDFEDEEPITVLDASGRSLIYDPTLTFPFHDATESYAETVLRLLQFLPTHDQVSRGFVEWIDKYLLYVKAASPRAIDDSYFTHRDVWQPVPQLVMHMVNRKAAYPRSRDLRQGIFAFYRSFSELTAFFIEFDLKILRSPALSDQGRLQARASPLYVQALAALMRREELALHSSHLQRGDEDWSYPAELAAMVDRFQKFPAVQGGGLALVRQLALTERRLVSQYPKEVTDHLGNLCLIAGNVLKYGFRRTHGPVTELVQHTISLNYTFFSTMSTMLSDVFEKHLNRVSPDGVANLIEGLTDIYETCLATSGVVPAEIITQHFQAHPPVAGHLIPEAMAYHWKFTHFVRLIRSGQMQLRVMAVSTMCNDLVGIYRMNQEPHGTEAILTLWNYIADFLLRTGLVNYILGPSCHPEITLESSNVIGFLLISNTYTNAHTDALWQTVTSTQDPRVSDALLRMIGRIANLFPRPALRYFFEKLNTVPVEAFGPSMRDFCDQLLKQALTRFPDTLHNDLAPFDLCMRLIRQSSGLGTQSPVAHPDIQQFGIQKFDSILNHGPGAEGRWKIYRECLNDIAQRSPSTRGSLWVLKMATRFPHVRDLRDLLTEHDLTRLLIEELENAIPVAKAAGFPAVISGPENAPRNELLTSMILHEPKSIMSDLGPKLWNLLVGPEAACKEDRDVAWQMLTTTMKRSQGENSFTSACFAEYLPTLDPKLFCQGALDFVREGIMPLVNDPTSIVLDADDGNASCSGIELLWRMALYAPAGTVEQQAIQTLVKDVYIESRSIQSFSPYRARRVHLALVGRCLRQLSSAVSRLKAFADGNGSGDDDSMVIVATDHEIREQELLFIRSLAILREFHQLHQAKPEFSAPDMRSLVLESPKDVEGESAELKYQSFDGDRQTTVMPLNIGKRNTAASLLASLREVTGFESYRIYYRGRPFVPQESDICKSLEDLQIHNGIILVKKESEATASPKVRIGASPVEIEILSHFEELWEYLSLEEKLAREIYGFLVKLPADEKLLETIDDPAISYLDTFPLAQPFKSLYAVHALREYLGLQRPKSAVNEQRPEGYRKPNPRKNCLTRAMSLVVPALSDPQVAAQCPNRERQVELGSALVDLFVSLLRDPELPVSAAQFLDTQLLDRLLSILSLAASSNTPQNAIKHAPLCLHAILESCSLSDAFMSAFRVHPEVPRLFEHLLLNDPRVAIRHDTALLIRQRTCPVNETESLEEVDPTTTKLRDFLWPLVSRLVRPAIANPSRSAEVLDLCFDMLQTLQETQSEIANLKQLSDDWFDVLLGYTTTEDPTKPANTDPVAAGLIRLLHAIICASDETVSREILPESGVARKIFWRHLFPPRNETTREYEPSHPIANPQTRGWLLEIIFTLVKDDPTQFMWLLEDMDNLVPVYPKEEEFYSYELPQQFERAKAVRAPCGYPGLRNLSNTCYFNSLLTQLFMNVDFRQFMLAATVRDRDYTQSLLFETQKLFAFLQDSVRHFISPEECVASIKTYEDTQIDVVVQMDVDEFYNLLFDRWEGQFLTNGEKNRFRSFYGGQLVQQVRSQECEHVSERLEPFSAIQCDIKGKSSLQESLQAYVDGEIMEGDNKYKCSTCDRHVDAVKRACLKDIPDNLIFHLKRFDFNLRTMQRSKINDYFAFPEKIDMRPYTIDHLSNPGEDQSEDIFELVGILVHTGTAESGHYYSYIRERPTDREAPTWVEFNDETVSPWDPASMANSCFGGPDYQPQFPSNATYEKQYSAYMLFYQRASSLAKNQALLQRSRSSMPFRVKIPDDIQEYIWEENAWLLRRHCLFDPSQIQFVCLALFQLKSLNSGRCSRDHAMETQALTMALSHLDQIASRTKDVPDFYNLLSRIQAMCESCAQCGLAAYGYFSRYTFALRMLLQRNIDEDVRHGTANFVIQIIQWLKAQLPAQYGIPAPEGDGEDMDEIDPRSSVIAGMIRIMEHLWQHFHANLRSWPEVFDFMLSFVKLGRHELAAFLGQPEFLRWLLWIVWADANAEPYLPNQFARMVAVVSRRLPNRPPSYETIISLLDYLLANIRLTYNANGQPTGASHPTDRVEMATDLDQPFAITKAETEIIHQMGPRTIPVNIFVDRLISIAQNPVGTDSIIANLMKQSDRMELLIFHTLVQRITGQIAHNVTPYLRVAGLVFCREARDAGLIAELIKHVSQQCLCLQNSEGKAFLEFARETFDGPRERSGETAHQVIMAGLDSVPDWAPGLLGYFDTSIIDETELFLQEKIFQHRTSRLPGGDESEEAQELAEKVRQTARTLGVRCLWYLRDNYVVRNAEVTERSISGLQRVIKQCSKYFNLKEPAEDEETQEFIQLNQSVMESVASLVVVDELEEDGSGMYYSDDSSIPSSITAG</sequence>
<dbReference type="EMBL" id="MU860158">
    <property type="protein sequence ID" value="KAK4237057.1"/>
    <property type="molecule type" value="Genomic_DNA"/>
</dbReference>
<dbReference type="PANTHER" id="PTHR24006:SF827">
    <property type="entry name" value="UBIQUITIN CARBOXYL-TERMINAL HYDROLASE 34"/>
    <property type="match status" value="1"/>
</dbReference>
<dbReference type="Proteomes" id="UP001303760">
    <property type="component" value="Unassembled WGS sequence"/>
</dbReference>
<name>A0AAN7C8Q9_9PEZI</name>
<dbReference type="PROSITE" id="PS50235">
    <property type="entry name" value="USP_3"/>
    <property type="match status" value="1"/>
</dbReference>
<dbReference type="PROSITE" id="PS00973">
    <property type="entry name" value="USP_2"/>
    <property type="match status" value="1"/>
</dbReference>
<evidence type="ECO:0000313" key="3">
    <source>
        <dbReference type="EMBL" id="KAK4237057.1"/>
    </source>
</evidence>
<dbReference type="Pfam" id="PF00443">
    <property type="entry name" value="UCH"/>
    <property type="match status" value="1"/>
</dbReference>
<dbReference type="SUPFAM" id="SSF54001">
    <property type="entry name" value="Cysteine proteinases"/>
    <property type="match status" value="1"/>
</dbReference>
<protein>
    <recommendedName>
        <fullName evidence="2">USP domain-containing protein</fullName>
    </recommendedName>
</protein>
<dbReference type="InterPro" id="IPR016024">
    <property type="entry name" value="ARM-type_fold"/>
</dbReference>
<feature type="compositionally biased region" description="Basic and acidic residues" evidence="1">
    <location>
        <begin position="75"/>
        <end position="85"/>
    </location>
</feature>
<evidence type="ECO:0000313" key="4">
    <source>
        <dbReference type="Proteomes" id="UP001303760"/>
    </source>
</evidence>
<dbReference type="InterPro" id="IPR021905">
    <property type="entry name" value="DUF3517"/>
</dbReference>
<dbReference type="InterPro" id="IPR001394">
    <property type="entry name" value="Peptidase_C19_UCH"/>
</dbReference>
<dbReference type="InterPro" id="IPR028889">
    <property type="entry name" value="USP"/>
</dbReference>
<dbReference type="InterPro" id="IPR050164">
    <property type="entry name" value="Peptidase_C19"/>
</dbReference>
<dbReference type="PANTHER" id="PTHR24006">
    <property type="entry name" value="UBIQUITIN CARBOXYL-TERMINAL HYDROLASE"/>
    <property type="match status" value="1"/>
</dbReference>
<feature type="domain" description="USP" evidence="2">
    <location>
        <begin position="1620"/>
        <end position="1947"/>
    </location>
</feature>
<dbReference type="GO" id="GO:0004843">
    <property type="term" value="F:cysteine-type deubiquitinase activity"/>
    <property type="evidence" value="ECO:0007669"/>
    <property type="project" value="InterPro"/>
</dbReference>
<organism evidence="3 4">
    <name type="scientific">Achaetomium macrosporum</name>
    <dbReference type="NCBI Taxonomy" id="79813"/>
    <lineage>
        <taxon>Eukaryota</taxon>
        <taxon>Fungi</taxon>
        <taxon>Dikarya</taxon>
        <taxon>Ascomycota</taxon>
        <taxon>Pezizomycotina</taxon>
        <taxon>Sordariomycetes</taxon>
        <taxon>Sordariomycetidae</taxon>
        <taxon>Sordariales</taxon>
        <taxon>Chaetomiaceae</taxon>
        <taxon>Achaetomium</taxon>
    </lineage>
</organism>
<proteinExistence type="predicted"/>